<name>A0A653CU93_CALMS</name>
<feature type="region of interest" description="Disordered" evidence="1">
    <location>
        <begin position="92"/>
        <end position="118"/>
    </location>
</feature>
<evidence type="ECO:0000313" key="2">
    <source>
        <dbReference type="EMBL" id="VEN51416.1"/>
    </source>
</evidence>
<evidence type="ECO:0000313" key="3">
    <source>
        <dbReference type="Proteomes" id="UP000410492"/>
    </source>
</evidence>
<keyword evidence="3" id="KW-1185">Reference proteome</keyword>
<dbReference type="Proteomes" id="UP000410492">
    <property type="component" value="Unassembled WGS sequence"/>
</dbReference>
<sequence length="118" mass="13365">GSSFHFKGFTVALFYCFLNTEVQNTVKHHFETWKTRRTLGSRSLRSGSRSKDWSPRSRTESIRLYSQPTNIYRKRESCTSEVTTTTLIAVNGGNIRPANGTPKVKSPFLHPPKPNYGG</sequence>
<dbReference type="EMBL" id="CAACVG010008888">
    <property type="protein sequence ID" value="VEN51416.1"/>
    <property type="molecule type" value="Genomic_DNA"/>
</dbReference>
<reference evidence="2 3" key="1">
    <citation type="submission" date="2019-01" db="EMBL/GenBank/DDBJ databases">
        <authorList>
            <person name="Sayadi A."/>
        </authorList>
    </citation>
    <scope>NUCLEOTIDE SEQUENCE [LARGE SCALE GENOMIC DNA]</scope>
</reference>
<dbReference type="Gene3D" id="1.20.1070.10">
    <property type="entry name" value="Rhodopsin 7-helix transmembrane proteins"/>
    <property type="match status" value="1"/>
</dbReference>
<feature type="non-terminal residue" evidence="2">
    <location>
        <position position="118"/>
    </location>
</feature>
<organism evidence="2 3">
    <name type="scientific">Callosobruchus maculatus</name>
    <name type="common">Southern cowpea weevil</name>
    <name type="synonym">Pulse bruchid</name>
    <dbReference type="NCBI Taxonomy" id="64391"/>
    <lineage>
        <taxon>Eukaryota</taxon>
        <taxon>Metazoa</taxon>
        <taxon>Ecdysozoa</taxon>
        <taxon>Arthropoda</taxon>
        <taxon>Hexapoda</taxon>
        <taxon>Insecta</taxon>
        <taxon>Pterygota</taxon>
        <taxon>Neoptera</taxon>
        <taxon>Endopterygota</taxon>
        <taxon>Coleoptera</taxon>
        <taxon>Polyphaga</taxon>
        <taxon>Cucujiformia</taxon>
        <taxon>Chrysomeloidea</taxon>
        <taxon>Chrysomelidae</taxon>
        <taxon>Bruchinae</taxon>
        <taxon>Bruchini</taxon>
        <taxon>Callosobruchus</taxon>
    </lineage>
</organism>
<dbReference type="GO" id="GO:0016020">
    <property type="term" value="C:membrane"/>
    <property type="evidence" value="ECO:0007669"/>
    <property type="project" value="InterPro"/>
</dbReference>
<feature type="compositionally biased region" description="Basic and acidic residues" evidence="1">
    <location>
        <begin position="49"/>
        <end position="59"/>
    </location>
</feature>
<evidence type="ECO:0000256" key="1">
    <source>
        <dbReference type="SAM" id="MobiDB-lite"/>
    </source>
</evidence>
<feature type="region of interest" description="Disordered" evidence="1">
    <location>
        <begin position="40"/>
        <end position="59"/>
    </location>
</feature>
<accession>A0A653CU93</accession>
<dbReference type="PRINTS" id="PR01127">
    <property type="entry name" value="DIUHORMONER"/>
</dbReference>
<gene>
    <name evidence="2" type="ORF">CALMAC_LOCUS11878</name>
</gene>
<feature type="compositionally biased region" description="Pro residues" evidence="1">
    <location>
        <begin position="109"/>
        <end position="118"/>
    </location>
</feature>
<protein>
    <recommendedName>
        <fullName evidence="4">G-protein coupled receptors family 2 profile 2 domain-containing protein</fullName>
    </recommendedName>
</protein>
<proteinExistence type="predicted"/>
<dbReference type="GO" id="GO:0008036">
    <property type="term" value="F:diuretic hormone receptor activity"/>
    <property type="evidence" value="ECO:0007669"/>
    <property type="project" value="InterPro"/>
</dbReference>
<dbReference type="AlphaFoldDB" id="A0A653CU93"/>
<dbReference type="InterPro" id="IPR002001">
    <property type="entry name" value="GPCR_2_diuretic_rcpt"/>
</dbReference>
<evidence type="ECO:0008006" key="4">
    <source>
        <dbReference type="Google" id="ProtNLM"/>
    </source>
</evidence>
<dbReference type="OrthoDB" id="6022368at2759"/>
<feature type="non-terminal residue" evidence="2">
    <location>
        <position position="1"/>
    </location>
</feature>